<accession>A0ABX1PBI4</accession>
<keyword evidence="1" id="KW-1133">Transmembrane helix</keyword>
<sequence>MVQPNIKTINTPFIGIIGPSQYLGVKLTNFSFSQLFLVRDQNNANEKESPLKQQITKAREKMYENIVNNLNGLISLNDKEEGVKTIYVFDKYEDFFLKTQFRPDRERMVIRITRITPRETRVSTICRIYTTGTHIYIALDSYLLGKINIFSLVIHTLLLLIFVPMFFTGLLGFLGALVLLLPTLFNPSNINALLAVFSGLLLPFIPGLYLYFSWFPVVKALLNKESFKAALKHRFHNRRFTNLFDEDDGLTYLKSVTPFIIDQITNALASYGIKDETIFSKLNEIKEAILAQPTISLNNSGIMSNVLIGNNNFQSSK</sequence>
<name>A0ABX1PBI4_9CYAN</name>
<evidence type="ECO:0000256" key="1">
    <source>
        <dbReference type="SAM" id="Phobius"/>
    </source>
</evidence>
<comment type="caution">
    <text evidence="2">The sequence shown here is derived from an EMBL/GenBank/DDBJ whole genome shotgun (WGS) entry which is preliminary data.</text>
</comment>
<dbReference type="Proteomes" id="UP000718564">
    <property type="component" value="Unassembled WGS sequence"/>
</dbReference>
<protein>
    <submittedName>
        <fullName evidence="2">Uncharacterized protein</fullName>
    </submittedName>
</protein>
<evidence type="ECO:0000313" key="2">
    <source>
        <dbReference type="EMBL" id="NMG20956.1"/>
    </source>
</evidence>
<keyword evidence="1" id="KW-0812">Transmembrane</keyword>
<dbReference type="RefSeq" id="WP_169156210.1">
    <property type="nucleotide sequence ID" value="NZ_CAWPJE010000118.1"/>
</dbReference>
<proteinExistence type="predicted"/>
<feature type="transmembrane region" description="Helical" evidence="1">
    <location>
        <begin position="192"/>
        <end position="212"/>
    </location>
</feature>
<feature type="transmembrane region" description="Helical" evidence="1">
    <location>
        <begin position="152"/>
        <end position="180"/>
    </location>
</feature>
<keyword evidence="1" id="KW-0472">Membrane</keyword>
<gene>
    <name evidence="2" type="ORF">DP116_16450</name>
</gene>
<keyword evidence="3" id="KW-1185">Reference proteome</keyword>
<evidence type="ECO:0000313" key="3">
    <source>
        <dbReference type="Proteomes" id="UP000718564"/>
    </source>
</evidence>
<reference evidence="2 3" key="1">
    <citation type="submission" date="2018-06" db="EMBL/GenBank/DDBJ databases">
        <title>Comparative genomics of Brasilonema spp. strains.</title>
        <authorList>
            <person name="Alvarenga D.O."/>
            <person name="Fiore M.F."/>
            <person name="Varani A.M."/>
        </authorList>
    </citation>
    <scope>NUCLEOTIDE SEQUENCE [LARGE SCALE GENOMIC DNA]</scope>
    <source>
        <strain evidence="2 3">SPC951</strain>
    </source>
</reference>
<dbReference type="EMBL" id="QMEB01000126">
    <property type="protein sequence ID" value="NMG20956.1"/>
    <property type="molecule type" value="Genomic_DNA"/>
</dbReference>
<organism evidence="2 3">
    <name type="scientific">Brasilonema bromeliae SPC951</name>
    <dbReference type="NCBI Taxonomy" id="385972"/>
    <lineage>
        <taxon>Bacteria</taxon>
        <taxon>Bacillati</taxon>
        <taxon>Cyanobacteriota</taxon>
        <taxon>Cyanophyceae</taxon>
        <taxon>Nostocales</taxon>
        <taxon>Scytonemataceae</taxon>
        <taxon>Brasilonema</taxon>
        <taxon>Bromeliae group (in: Brasilonema)</taxon>
    </lineage>
</organism>